<proteinExistence type="predicted"/>
<protein>
    <submittedName>
        <fullName evidence="2">Uncharacterized protein</fullName>
    </submittedName>
</protein>
<evidence type="ECO:0000313" key="3">
    <source>
        <dbReference type="Proteomes" id="UP000182658"/>
    </source>
</evidence>
<dbReference type="InParanoid" id="A0A1J7JPR0"/>
<accession>A0A1J7JPR0</accession>
<dbReference type="EMBL" id="KV875093">
    <property type="protein sequence ID" value="OIW35377.1"/>
    <property type="molecule type" value="Genomic_DNA"/>
</dbReference>
<evidence type="ECO:0000313" key="2">
    <source>
        <dbReference type="EMBL" id="OIW35377.1"/>
    </source>
</evidence>
<sequence>MRPRHGFCQKRVSASKAISRIAWWQTRSRDSVPPLLSSLASASGCYSGSRNTRDAFATTDWPCNTSCSVALPSRNREVGMCVKIFAKPTHRRAAISYRKAASELAALLAGWLLNICATSPLLSAAASRRSPEET</sequence>
<gene>
    <name evidence="2" type="ORF">CONLIGDRAFT_55503</name>
</gene>
<keyword evidence="1" id="KW-0812">Transmembrane</keyword>
<evidence type="ECO:0000256" key="1">
    <source>
        <dbReference type="SAM" id="Phobius"/>
    </source>
</evidence>
<keyword evidence="1" id="KW-1133">Transmembrane helix</keyword>
<reference evidence="2 3" key="1">
    <citation type="submission" date="2016-10" db="EMBL/GenBank/DDBJ databases">
        <title>Draft genome sequence of Coniochaeta ligniaria NRRL30616, a lignocellulolytic fungus for bioabatement of inhibitors in plant biomass hydrolysates.</title>
        <authorList>
            <consortium name="DOE Joint Genome Institute"/>
            <person name="Jimenez D.J."/>
            <person name="Hector R.E."/>
            <person name="Riley R."/>
            <person name="Sun H."/>
            <person name="Grigoriev I.V."/>
            <person name="Van Elsas J.D."/>
            <person name="Nichols N.N."/>
        </authorList>
    </citation>
    <scope>NUCLEOTIDE SEQUENCE [LARGE SCALE GENOMIC DNA]</scope>
    <source>
        <strain evidence="2 3">NRRL 30616</strain>
    </source>
</reference>
<organism evidence="2 3">
    <name type="scientific">Coniochaeta ligniaria NRRL 30616</name>
    <dbReference type="NCBI Taxonomy" id="1408157"/>
    <lineage>
        <taxon>Eukaryota</taxon>
        <taxon>Fungi</taxon>
        <taxon>Dikarya</taxon>
        <taxon>Ascomycota</taxon>
        <taxon>Pezizomycotina</taxon>
        <taxon>Sordariomycetes</taxon>
        <taxon>Sordariomycetidae</taxon>
        <taxon>Coniochaetales</taxon>
        <taxon>Coniochaetaceae</taxon>
        <taxon>Coniochaeta</taxon>
    </lineage>
</organism>
<keyword evidence="3" id="KW-1185">Reference proteome</keyword>
<name>A0A1J7JPR0_9PEZI</name>
<keyword evidence="1" id="KW-0472">Membrane</keyword>
<dbReference type="Proteomes" id="UP000182658">
    <property type="component" value="Unassembled WGS sequence"/>
</dbReference>
<dbReference type="AlphaFoldDB" id="A0A1J7JPR0"/>
<feature type="transmembrane region" description="Helical" evidence="1">
    <location>
        <begin position="104"/>
        <end position="126"/>
    </location>
</feature>